<dbReference type="STRING" id="409849.ENSPMGP00000020644"/>
<dbReference type="AlphaFoldDB" id="A0A3B4AVN5"/>
<reference evidence="3" key="1">
    <citation type="submission" date="2025-08" db="UniProtKB">
        <authorList>
            <consortium name="Ensembl"/>
        </authorList>
    </citation>
    <scope>IDENTIFICATION</scope>
</reference>
<comment type="subunit">
    <text evidence="2">Homotrimer.</text>
</comment>
<comment type="similarity">
    <text evidence="1">Belongs to the CutA family.</text>
</comment>
<evidence type="ECO:0000313" key="3">
    <source>
        <dbReference type="Ensembl" id="ENSPMGP00000020644.1"/>
    </source>
</evidence>
<proteinExistence type="inferred from homology"/>
<protein>
    <recommendedName>
        <fullName evidence="5">CutA divalent cation tolerance homolog</fullName>
    </recommendedName>
</protein>
<organism evidence="3 4">
    <name type="scientific">Periophthalmus magnuspinnatus</name>
    <dbReference type="NCBI Taxonomy" id="409849"/>
    <lineage>
        <taxon>Eukaryota</taxon>
        <taxon>Metazoa</taxon>
        <taxon>Chordata</taxon>
        <taxon>Craniata</taxon>
        <taxon>Vertebrata</taxon>
        <taxon>Euteleostomi</taxon>
        <taxon>Actinopterygii</taxon>
        <taxon>Neopterygii</taxon>
        <taxon>Teleostei</taxon>
        <taxon>Neoteleostei</taxon>
        <taxon>Acanthomorphata</taxon>
        <taxon>Gobiaria</taxon>
        <taxon>Gobiiformes</taxon>
        <taxon>Gobioidei</taxon>
        <taxon>Gobiidae</taxon>
        <taxon>Oxudercinae</taxon>
        <taxon>Periophthalmus</taxon>
    </lineage>
</organism>
<dbReference type="GO" id="GO:0005507">
    <property type="term" value="F:copper ion binding"/>
    <property type="evidence" value="ECO:0007669"/>
    <property type="project" value="TreeGrafter"/>
</dbReference>
<accession>A0A3B4AVN5</accession>
<dbReference type="PANTHER" id="PTHR23419">
    <property type="entry name" value="DIVALENT CATION TOLERANCE CUTA-RELATED"/>
    <property type="match status" value="1"/>
</dbReference>
<name>A0A3B4AVN5_9GOBI</name>
<keyword evidence="4" id="KW-1185">Reference proteome</keyword>
<reference evidence="3" key="2">
    <citation type="submission" date="2025-09" db="UniProtKB">
        <authorList>
            <consortium name="Ensembl"/>
        </authorList>
    </citation>
    <scope>IDENTIFICATION</scope>
</reference>
<dbReference type="InterPro" id="IPR015867">
    <property type="entry name" value="N-reg_PII/ATP_PRibTrfase_C"/>
</dbReference>
<evidence type="ECO:0000256" key="2">
    <source>
        <dbReference type="ARBA" id="ARBA00011233"/>
    </source>
</evidence>
<evidence type="ECO:0000313" key="4">
    <source>
        <dbReference type="Proteomes" id="UP000261520"/>
    </source>
</evidence>
<dbReference type="Proteomes" id="UP000261520">
    <property type="component" value="Unplaced"/>
</dbReference>
<dbReference type="Gene3D" id="3.30.70.120">
    <property type="match status" value="1"/>
</dbReference>
<evidence type="ECO:0000256" key="1">
    <source>
        <dbReference type="ARBA" id="ARBA00010169"/>
    </source>
</evidence>
<sequence length="157" mass="17905">GMTFDSTHRMEWLLQRWHKDVFFCSALRSLLSVTCLVSLYPGLWSIGVRLHSVFTGNYLAGHHSVLVINSPTEQTAKDIGRAIMEKRLAASINILTRTSTMYIWKDEIRDASEILMVLRLMPVLSVHPYAAPEVLSILVEDGSLEYLKWMDEVIPEN</sequence>
<evidence type="ECO:0008006" key="5">
    <source>
        <dbReference type="Google" id="ProtNLM"/>
    </source>
</evidence>
<dbReference type="InterPro" id="IPR011322">
    <property type="entry name" value="N-reg_PII-like_a/b"/>
</dbReference>
<dbReference type="Pfam" id="PF03091">
    <property type="entry name" value="CutA1"/>
    <property type="match status" value="1"/>
</dbReference>
<dbReference type="SUPFAM" id="SSF54913">
    <property type="entry name" value="GlnB-like"/>
    <property type="match status" value="1"/>
</dbReference>
<dbReference type="GO" id="GO:0010038">
    <property type="term" value="P:response to metal ion"/>
    <property type="evidence" value="ECO:0007669"/>
    <property type="project" value="InterPro"/>
</dbReference>
<dbReference type="Ensembl" id="ENSPMGT00000022005.1">
    <property type="protein sequence ID" value="ENSPMGP00000020644.1"/>
    <property type="gene ID" value="ENSPMGG00000016722.1"/>
</dbReference>
<dbReference type="PANTHER" id="PTHR23419:SF2">
    <property type="entry name" value="CUTA DIVALENT CATION TOLERANCE HOMOLOG-LIKE"/>
    <property type="match status" value="1"/>
</dbReference>
<dbReference type="InterPro" id="IPR004323">
    <property type="entry name" value="Ion_tolerance_CutA"/>
</dbReference>